<comment type="caution">
    <text evidence="9">The sequence shown here is derived from an EMBL/GenBank/DDBJ whole genome shotgun (WGS) entry which is preliminary data.</text>
</comment>
<dbReference type="GO" id="GO:0006488">
    <property type="term" value="P:dolichol-linked oligosaccharide biosynthetic process"/>
    <property type="evidence" value="ECO:0007669"/>
    <property type="project" value="TreeGrafter"/>
</dbReference>
<dbReference type="InterPro" id="IPR052474">
    <property type="entry name" value="UDP-GlcNAc_transferase"/>
</dbReference>
<evidence type="ECO:0000313" key="9">
    <source>
        <dbReference type="EMBL" id="ORY64942.1"/>
    </source>
</evidence>
<name>A0A1Y2E079_9PEZI</name>
<dbReference type="Proteomes" id="UP000193689">
    <property type="component" value="Unassembled WGS sequence"/>
</dbReference>
<dbReference type="EMBL" id="MCFJ01000006">
    <property type="protein sequence ID" value="ORY64942.1"/>
    <property type="molecule type" value="Genomic_DNA"/>
</dbReference>
<comment type="function">
    <text evidence="4 7">Involved in protein N-glycosylation. Essential for the second step of the dolichol-linked oligosaccharide pathway.</text>
</comment>
<dbReference type="OrthoDB" id="20273at2759"/>
<dbReference type="EC" id="2.4.1.141" evidence="2 7"/>
<dbReference type="Gene3D" id="3.40.50.2000">
    <property type="entry name" value="Glycogen Phosphorylase B"/>
    <property type="match status" value="1"/>
</dbReference>
<evidence type="ECO:0000256" key="5">
    <source>
        <dbReference type="ARBA" id="ARBA00032061"/>
    </source>
</evidence>
<protein>
    <recommendedName>
        <fullName evidence="3 7">UDP-N-acetylglucosamine transferase subunit ALG13</fullName>
        <ecNumber evidence="2 7">2.4.1.141</ecNumber>
    </recommendedName>
    <alternativeName>
        <fullName evidence="5 7">Asparagine-linked glycosylation protein 13</fullName>
    </alternativeName>
</protein>
<evidence type="ECO:0000256" key="7">
    <source>
        <dbReference type="RuleBase" id="RU362128"/>
    </source>
</evidence>
<dbReference type="PANTHER" id="PTHR47043">
    <property type="entry name" value="UDP-N-ACETYLGLUCOSAMINE TRANSFERASE SUBUNIT ALG13"/>
    <property type="match status" value="1"/>
</dbReference>
<evidence type="ECO:0000313" key="10">
    <source>
        <dbReference type="Proteomes" id="UP000193689"/>
    </source>
</evidence>
<gene>
    <name evidence="7" type="primary">ALG13</name>
    <name evidence="9" type="ORF">BCR38DRAFT_484415</name>
</gene>
<evidence type="ECO:0000256" key="6">
    <source>
        <dbReference type="ARBA" id="ARBA00048184"/>
    </source>
</evidence>
<evidence type="ECO:0000256" key="3">
    <source>
        <dbReference type="ARBA" id="ARBA00017468"/>
    </source>
</evidence>
<comment type="similarity">
    <text evidence="7">Belongs to the glycosyltransferase 28 family.</text>
</comment>
<evidence type="ECO:0000259" key="8">
    <source>
        <dbReference type="Pfam" id="PF04101"/>
    </source>
</evidence>
<dbReference type="InParanoid" id="A0A1Y2E079"/>
<dbReference type="PANTHER" id="PTHR47043:SF1">
    <property type="entry name" value="UDP-N-ACETYLGLUCOSAMINE TRANSFERASE SUBUNIT ALG13"/>
    <property type="match status" value="1"/>
</dbReference>
<dbReference type="GO" id="GO:0043541">
    <property type="term" value="C:UDP-N-acetylglucosamine transferase complex"/>
    <property type="evidence" value="ECO:0007669"/>
    <property type="project" value="TreeGrafter"/>
</dbReference>
<dbReference type="InterPro" id="IPR007235">
    <property type="entry name" value="Glyco_trans_28_C"/>
</dbReference>
<comment type="subunit">
    <text evidence="1 7">Heterodimer with ALG14 to form a functional enzyme.</text>
</comment>
<keyword evidence="10" id="KW-1185">Reference proteome</keyword>
<keyword evidence="7" id="KW-0808">Transferase</keyword>
<dbReference type="FunCoup" id="A0A1Y2E079">
    <property type="interactions" value="316"/>
</dbReference>
<evidence type="ECO:0000256" key="4">
    <source>
        <dbReference type="ARBA" id="ARBA00024804"/>
    </source>
</evidence>
<dbReference type="GO" id="GO:0004577">
    <property type="term" value="F:N-acetylglucosaminyldiphosphodolichol N-acetylglucosaminyltransferase activity"/>
    <property type="evidence" value="ECO:0007669"/>
    <property type="project" value="UniProtKB-EC"/>
</dbReference>
<feature type="domain" description="Glycosyl transferase family 28 C-terminal" evidence="8">
    <location>
        <begin position="165"/>
        <end position="228"/>
    </location>
</feature>
<comment type="catalytic activity">
    <reaction evidence="6">
        <text>an N-acetyl-alpha-D-glucosaminyl-diphospho-di-trans,poly-cis-dolichol + UDP-N-acetyl-alpha-D-glucosamine = an N,N'-diacetylchitobiosyl-diphospho-di-trans,poly-cis-dolichol + UDP + H(+)</text>
        <dbReference type="Rhea" id="RHEA:23380"/>
        <dbReference type="Rhea" id="RHEA-COMP:19507"/>
        <dbReference type="Rhea" id="RHEA-COMP:19510"/>
        <dbReference type="ChEBI" id="CHEBI:15378"/>
        <dbReference type="ChEBI" id="CHEBI:57269"/>
        <dbReference type="ChEBI" id="CHEBI:57705"/>
        <dbReference type="ChEBI" id="CHEBI:58223"/>
        <dbReference type="ChEBI" id="CHEBI:58427"/>
        <dbReference type="EC" id="2.4.1.141"/>
    </reaction>
</comment>
<comment type="subcellular location">
    <subcellularLocation>
        <location evidence="7">Endoplasmic reticulum</location>
    </subcellularLocation>
</comment>
<reference evidence="9 10" key="1">
    <citation type="submission" date="2016-07" db="EMBL/GenBank/DDBJ databases">
        <title>Pervasive Adenine N6-methylation of Active Genes in Fungi.</title>
        <authorList>
            <consortium name="DOE Joint Genome Institute"/>
            <person name="Mondo S.J."/>
            <person name="Dannebaum R.O."/>
            <person name="Kuo R.C."/>
            <person name="Labutti K."/>
            <person name="Haridas S."/>
            <person name="Kuo A."/>
            <person name="Salamov A."/>
            <person name="Ahrendt S.R."/>
            <person name="Lipzen A."/>
            <person name="Sullivan W."/>
            <person name="Andreopoulos W.B."/>
            <person name="Clum A."/>
            <person name="Lindquist E."/>
            <person name="Daum C."/>
            <person name="Ramamoorthy G.K."/>
            <person name="Gryganskyi A."/>
            <person name="Culley D."/>
            <person name="Magnuson J.K."/>
            <person name="James T.Y."/>
            <person name="O'Malley M.A."/>
            <person name="Stajich J.E."/>
            <person name="Spatafora J.W."/>
            <person name="Visel A."/>
            <person name="Grigoriev I.V."/>
        </authorList>
    </citation>
    <scope>NUCLEOTIDE SEQUENCE [LARGE SCALE GENOMIC DNA]</scope>
    <source>
        <strain evidence="9 10">CBS 129021</strain>
    </source>
</reference>
<sequence length="276" mass="31062">MVNSPELSDSESERQDYKRAKSFFIDAVVDPLHEFGAAFMASRENPLDDLRLIQDPALVAAVPLDRRPPATMFVTIGATASFKDLITEVLSPQFLEVLAERKIMSLIVQCGPDLKYFEEIRPQKGFDSHWIDITGFDYTNDMKGEMVKCTPSDGRDGGEERSMGIIVSHAGAGTILDAMKVNSRLIVVPNATLMDNHQVQLAKAMDKEGYLVHGHLGRVHEAVKRIDKHLPPNWPPQPPPDSIYYSLEDVCQEVLQNSHSVHRTKKEEEEYKSQLY</sequence>
<proteinExistence type="inferred from homology"/>
<keyword evidence="7" id="KW-0328">Glycosyltransferase</keyword>
<organism evidence="9 10">
    <name type="scientific">Pseudomassariella vexata</name>
    <dbReference type="NCBI Taxonomy" id="1141098"/>
    <lineage>
        <taxon>Eukaryota</taxon>
        <taxon>Fungi</taxon>
        <taxon>Dikarya</taxon>
        <taxon>Ascomycota</taxon>
        <taxon>Pezizomycotina</taxon>
        <taxon>Sordariomycetes</taxon>
        <taxon>Xylariomycetidae</taxon>
        <taxon>Amphisphaeriales</taxon>
        <taxon>Pseudomassariaceae</taxon>
        <taxon>Pseudomassariella</taxon>
    </lineage>
</organism>
<dbReference type="AlphaFoldDB" id="A0A1Y2E079"/>
<evidence type="ECO:0000256" key="1">
    <source>
        <dbReference type="ARBA" id="ARBA00011198"/>
    </source>
</evidence>
<evidence type="ECO:0000256" key="2">
    <source>
        <dbReference type="ARBA" id="ARBA00012614"/>
    </source>
</evidence>
<dbReference type="Pfam" id="PF04101">
    <property type="entry name" value="Glyco_tran_28_C"/>
    <property type="match status" value="1"/>
</dbReference>
<keyword evidence="7" id="KW-0256">Endoplasmic reticulum</keyword>
<dbReference type="STRING" id="1141098.A0A1Y2E079"/>
<accession>A0A1Y2E079</accession>